<dbReference type="AlphaFoldDB" id="A0A397VAM0"/>
<dbReference type="EMBL" id="QKWP01000468">
    <property type="protein sequence ID" value="RIB19534.1"/>
    <property type="molecule type" value="Genomic_DNA"/>
</dbReference>
<name>A0A397VAM0_9GLOM</name>
<reference evidence="2 3" key="1">
    <citation type="submission" date="2018-06" db="EMBL/GenBank/DDBJ databases">
        <title>Comparative genomics reveals the genomic features of Rhizophagus irregularis, R. cerebriforme, R. diaphanum and Gigaspora rosea, and their symbiotic lifestyle signature.</title>
        <authorList>
            <person name="Morin E."/>
            <person name="San Clemente H."/>
            <person name="Chen E.C.H."/>
            <person name="De La Providencia I."/>
            <person name="Hainaut M."/>
            <person name="Kuo A."/>
            <person name="Kohler A."/>
            <person name="Murat C."/>
            <person name="Tang N."/>
            <person name="Roy S."/>
            <person name="Loubradou J."/>
            <person name="Henrissat B."/>
            <person name="Grigoriev I.V."/>
            <person name="Corradi N."/>
            <person name="Roux C."/>
            <person name="Martin F.M."/>
        </authorList>
    </citation>
    <scope>NUCLEOTIDE SEQUENCE [LARGE SCALE GENOMIC DNA]</scope>
    <source>
        <strain evidence="2 3">DAOM 194757</strain>
    </source>
</reference>
<keyword evidence="3" id="KW-1185">Reference proteome</keyword>
<comment type="caution">
    <text evidence="2">The sequence shown here is derived from an EMBL/GenBank/DDBJ whole genome shotgun (WGS) entry which is preliminary data.</text>
</comment>
<sequence>MTSQQSNNTNKRQRLEDLKRIAEKFNSHSPSAQHLHKKPPHHEPNLTSTQTNLTPDQIRISQTQSSIDKIRGKMQKL</sequence>
<feature type="compositionally biased region" description="Polar residues" evidence="1">
    <location>
        <begin position="1"/>
        <end position="10"/>
    </location>
</feature>
<proteinExistence type="predicted"/>
<organism evidence="2 3">
    <name type="scientific">Gigaspora rosea</name>
    <dbReference type="NCBI Taxonomy" id="44941"/>
    <lineage>
        <taxon>Eukaryota</taxon>
        <taxon>Fungi</taxon>
        <taxon>Fungi incertae sedis</taxon>
        <taxon>Mucoromycota</taxon>
        <taxon>Glomeromycotina</taxon>
        <taxon>Glomeromycetes</taxon>
        <taxon>Diversisporales</taxon>
        <taxon>Gigasporaceae</taxon>
        <taxon>Gigaspora</taxon>
    </lineage>
</organism>
<gene>
    <name evidence="2" type="ORF">C2G38_2082877</name>
</gene>
<feature type="region of interest" description="Disordered" evidence="1">
    <location>
        <begin position="1"/>
        <end position="77"/>
    </location>
</feature>
<protein>
    <submittedName>
        <fullName evidence="2">Uncharacterized protein</fullName>
    </submittedName>
</protein>
<dbReference type="Proteomes" id="UP000266673">
    <property type="component" value="Unassembled WGS sequence"/>
</dbReference>
<evidence type="ECO:0000256" key="1">
    <source>
        <dbReference type="SAM" id="MobiDB-lite"/>
    </source>
</evidence>
<feature type="compositionally biased region" description="Basic and acidic residues" evidence="1">
    <location>
        <begin position="13"/>
        <end position="26"/>
    </location>
</feature>
<evidence type="ECO:0000313" key="3">
    <source>
        <dbReference type="Proteomes" id="UP000266673"/>
    </source>
</evidence>
<feature type="compositionally biased region" description="Polar residues" evidence="1">
    <location>
        <begin position="45"/>
        <end position="67"/>
    </location>
</feature>
<evidence type="ECO:0000313" key="2">
    <source>
        <dbReference type="EMBL" id="RIB19534.1"/>
    </source>
</evidence>
<accession>A0A397VAM0</accession>